<dbReference type="InterPro" id="IPR000281">
    <property type="entry name" value="HTH_RpiR"/>
</dbReference>
<keyword evidence="3" id="KW-1185">Reference proteome</keyword>
<dbReference type="InterPro" id="IPR009057">
    <property type="entry name" value="Homeodomain-like_sf"/>
</dbReference>
<name>E7GBL5_9FIRM</name>
<evidence type="ECO:0000259" key="1">
    <source>
        <dbReference type="Pfam" id="PF01418"/>
    </source>
</evidence>
<comment type="caution">
    <text evidence="2">The sequence shown here is derived from an EMBL/GenBank/DDBJ whole genome shotgun (WGS) entry which is preliminary data.</text>
</comment>
<accession>E7GBL5</accession>
<dbReference type="SUPFAM" id="SSF53697">
    <property type="entry name" value="SIS domain"/>
    <property type="match status" value="1"/>
</dbReference>
<feature type="domain" description="HTH rpiR-type" evidence="1">
    <location>
        <begin position="25"/>
        <end position="68"/>
    </location>
</feature>
<dbReference type="GeneID" id="78230100"/>
<dbReference type="PANTHER" id="PTHR30514">
    <property type="entry name" value="GLUCOKINASE"/>
    <property type="match status" value="1"/>
</dbReference>
<dbReference type="InterPro" id="IPR046348">
    <property type="entry name" value="SIS_dom_sf"/>
</dbReference>
<gene>
    <name evidence="2" type="ORF">HMPREF9488_02156</name>
</gene>
<sequence>MIIDKLNEVLNSVESYTTMYVFCAYIKSNIHDIAHMTIEEVAKDCYTSKGQISKCAKNLGFASYLEFKDACVDYSHSFRDKPAFFSKEYDLPQNAKIFAEYMSQTIMYVGDKINYSNLNHLINDILRSQKVYLYAQGDNRSLCNVIQVELSALYIPVVICDADFIKEYQFKEDHLLVILSTNGTIFQLNKRIISRLVNADVKTWLVTCNHNIEFPKYTLIVPSYEDKYNKFAIRHIVDIIIASIRLIQQQQ</sequence>
<dbReference type="RefSeq" id="WP_008789256.1">
    <property type="nucleotide sequence ID" value="NZ_AKCB01000001.1"/>
</dbReference>
<dbReference type="Gene3D" id="1.10.10.10">
    <property type="entry name" value="Winged helix-like DNA-binding domain superfamily/Winged helix DNA-binding domain"/>
    <property type="match status" value="1"/>
</dbReference>
<dbReference type="AlphaFoldDB" id="E7GBL5"/>
<dbReference type="EMBL" id="ADKX01000035">
    <property type="protein sequence ID" value="EFW04585.1"/>
    <property type="molecule type" value="Genomic_DNA"/>
</dbReference>
<dbReference type="OrthoDB" id="1649633at2"/>
<organism evidence="2 3">
    <name type="scientific">Coprobacillus cateniformis</name>
    <dbReference type="NCBI Taxonomy" id="100884"/>
    <lineage>
        <taxon>Bacteria</taxon>
        <taxon>Bacillati</taxon>
        <taxon>Bacillota</taxon>
        <taxon>Erysipelotrichia</taxon>
        <taxon>Erysipelotrichales</taxon>
        <taxon>Coprobacillaceae</taxon>
        <taxon>Coprobacillus</taxon>
    </lineage>
</organism>
<dbReference type="Gene3D" id="3.40.50.10490">
    <property type="entry name" value="Glucose-6-phosphate isomerase like protein, domain 1"/>
    <property type="match status" value="1"/>
</dbReference>
<dbReference type="Proteomes" id="UP000003157">
    <property type="component" value="Unassembled WGS sequence"/>
</dbReference>
<dbReference type="GO" id="GO:0003677">
    <property type="term" value="F:DNA binding"/>
    <property type="evidence" value="ECO:0007669"/>
    <property type="project" value="InterPro"/>
</dbReference>
<dbReference type="STRING" id="100884.GCA_000269565_02266"/>
<dbReference type="GO" id="GO:0097367">
    <property type="term" value="F:carbohydrate derivative binding"/>
    <property type="evidence" value="ECO:0007669"/>
    <property type="project" value="InterPro"/>
</dbReference>
<dbReference type="HOGENOM" id="CLU_1068496_0_0_9"/>
<reference evidence="2 3" key="1">
    <citation type="submission" date="2010-12" db="EMBL/GenBank/DDBJ databases">
        <title>The Genome Sequence of Coprobacillus sp. strain 29_1.</title>
        <authorList>
            <consortium name="The Broad Institute Genome Sequencing Platform"/>
            <person name="Earl A."/>
            <person name="Ward D."/>
            <person name="Feldgarden M."/>
            <person name="Gevers D."/>
            <person name="Daigneault M."/>
            <person name="Sibley C.D."/>
            <person name="White A."/>
            <person name="Strauss J."/>
            <person name="Allen-Vercoe E."/>
            <person name="Young S.K."/>
            <person name="Zeng Q."/>
            <person name="Gargeya S."/>
            <person name="Fitzgerald M."/>
            <person name="Haas B."/>
            <person name="Abouelleil A."/>
            <person name="Alvarado L."/>
            <person name="Arachchi H.M."/>
            <person name="Berlin A."/>
            <person name="Brown A."/>
            <person name="Chapman S.B."/>
            <person name="Chen Z."/>
            <person name="Dunbar C."/>
            <person name="Freedman E."/>
            <person name="Gearin G."/>
            <person name="Gellesch M."/>
            <person name="Goldberg J."/>
            <person name="Griggs A."/>
            <person name="Gujja S."/>
            <person name="Heilman E."/>
            <person name="Heiman D."/>
            <person name="Howarth C."/>
            <person name="Larson L."/>
            <person name="Lui A."/>
            <person name="MacDonald P.J.P."/>
            <person name="Mehta T."/>
            <person name="Montmayeur A."/>
            <person name="Murphy C."/>
            <person name="Neiman D."/>
            <person name="Pearson M."/>
            <person name="Priest M."/>
            <person name="Roberts A."/>
            <person name="Saif S."/>
            <person name="Shea T."/>
            <person name="Shenoy N."/>
            <person name="Sisk P."/>
            <person name="Stolte C."/>
            <person name="Sykes S."/>
            <person name="White J."/>
            <person name="Yandava C."/>
            <person name="Nusbaum C."/>
            <person name="Birren B."/>
        </authorList>
    </citation>
    <scope>NUCLEOTIDE SEQUENCE [LARGE SCALE GENOMIC DNA]</scope>
    <source>
        <strain evidence="2 3">29_1</strain>
    </source>
</reference>
<proteinExistence type="predicted"/>
<dbReference type="InterPro" id="IPR047640">
    <property type="entry name" value="RpiR-like"/>
</dbReference>
<evidence type="ECO:0000313" key="3">
    <source>
        <dbReference type="Proteomes" id="UP000003157"/>
    </source>
</evidence>
<evidence type="ECO:0000313" key="2">
    <source>
        <dbReference type="EMBL" id="EFW04585.1"/>
    </source>
</evidence>
<dbReference type="GO" id="GO:0003700">
    <property type="term" value="F:DNA-binding transcription factor activity"/>
    <property type="evidence" value="ECO:0007669"/>
    <property type="project" value="InterPro"/>
</dbReference>
<dbReference type="Pfam" id="PF01418">
    <property type="entry name" value="HTH_6"/>
    <property type="match status" value="1"/>
</dbReference>
<protein>
    <recommendedName>
        <fullName evidence="1">HTH rpiR-type domain-containing protein</fullName>
    </recommendedName>
</protein>
<dbReference type="PANTHER" id="PTHR30514:SF21">
    <property type="entry name" value="RPIR-FAMILY TRANSCRIPTIONAL REGULATOR"/>
    <property type="match status" value="1"/>
</dbReference>
<dbReference type="SUPFAM" id="SSF46689">
    <property type="entry name" value="Homeodomain-like"/>
    <property type="match status" value="1"/>
</dbReference>
<dbReference type="eggNOG" id="ENOG502Z82W">
    <property type="taxonomic scope" value="Bacteria"/>
</dbReference>
<dbReference type="InterPro" id="IPR036388">
    <property type="entry name" value="WH-like_DNA-bd_sf"/>
</dbReference>
<dbReference type="GO" id="GO:1901135">
    <property type="term" value="P:carbohydrate derivative metabolic process"/>
    <property type="evidence" value="ECO:0007669"/>
    <property type="project" value="InterPro"/>
</dbReference>